<dbReference type="NCBIfam" id="TIGR01978">
    <property type="entry name" value="sufC"/>
    <property type="match status" value="1"/>
</dbReference>
<dbReference type="SUPFAM" id="SSF52540">
    <property type="entry name" value="P-loop containing nucleoside triphosphate hydrolases"/>
    <property type="match status" value="1"/>
</dbReference>
<organism evidence="4">
    <name type="scientific">Methanobacterium formicicum</name>
    <dbReference type="NCBI Taxonomy" id="2162"/>
    <lineage>
        <taxon>Archaea</taxon>
        <taxon>Methanobacteriati</taxon>
        <taxon>Methanobacteriota</taxon>
        <taxon>Methanomada group</taxon>
        <taxon>Methanobacteria</taxon>
        <taxon>Methanobacteriales</taxon>
        <taxon>Methanobacteriaceae</taxon>
        <taxon>Methanobacterium</taxon>
    </lineage>
</organism>
<dbReference type="PANTHER" id="PTHR43204">
    <property type="entry name" value="ABC TRANSPORTER I FAMILY MEMBER 6, CHLOROPLASTIC"/>
    <property type="match status" value="1"/>
</dbReference>
<proteinExistence type="predicted"/>
<feature type="domain" description="ABC transporter" evidence="3">
    <location>
        <begin position="38"/>
        <end position="281"/>
    </location>
</feature>
<keyword evidence="2" id="KW-0067">ATP-binding</keyword>
<evidence type="ECO:0000256" key="1">
    <source>
        <dbReference type="ARBA" id="ARBA00022741"/>
    </source>
</evidence>
<dbReference type="GO" id="GO:0005524">
    <property type="term" value="F:ATP binding"/>
    <property type="evidence" value="ECO:0007669"/>
    <property type="project" value="UniProtKB-KW"/>
</dbReference>
<dbReference type="AlphaFoldDB" id="A0A090I7U4"/>
<name>A0A090I7U4_METFO</name>
<dbReference type="GO" id="GO:0016887">
    <property type="term" value="F:ATP hydrolysis activity"/>
    <property type="evidence" value="ECO:0007669"/>
    <property type="project" value="InterPro"/>
</dbReference>
<dbReference type="PANTHER" id="PTHR43204:SF1">
    <property type="entry name" value="ABC TRANSPORTER I FAMILY MEMBER 6, CHLOROPLASTIC"/>
    <property type="match status" value="1"/>
</dbReference>
<dbReference type="SMART" id="SM00382">
    <property type="entry name" value="AAA"/>
    <property type="match status" value="1"/>
</dbReference>
<dbReference type="KEGG" id="mfi:DSM1535_0884"/>
<keyword evidence="1" id="KW-0547">Nucleotide-binding</keyword>
<accession>A0A090I7U4</accession>
<dbReference type="InterPro" id="IPR010230">
    <property type="entry name" value="FeS-cluster_ATPase_SufC"/>
</dbReference>
<dbReference type="PATRIC" id="fig|2162.9.peg.916"/>
<dbReference type="PROSITE" id="PS50893">
    <property type="entry name" value="ABC_TRANSPORTER_2"/>
    <property type="match status" value="1"/>
</dbReference>
<evidence type="ECO:0000259" key="3">
    <source>
        <dbReference type="PROSITE" id="PS50893"/>
    </source>
</evidence>
<dbReference type="InterPro" id="IPR003439">
    <property type="entry name" value="ABC_transporter-like_ATP-bd"/>
</dbReference>
<reference evidence="4" key="1">
    <citation type="submission" date="2014-08" db="EMBL/GenBank/DDBJ databases">
        <authorList>
            <person name="Wibberg D."/>
        </authorList>
    </citation>
    <scope>NUCLEOTIDE SEQUENCE</scope>
</reference>
<dbReference type="Pfam" id="PF00005">
    <property type="entry name" value="ABC_tran"/>
    <property type="match status" value="1"/>
</dbReference>
<evidence type="ECO:0000256" key="2">
    <source>
        <dbReference type="ARBA" id="ARBA00022840"/>
    </source>
</evidence>
<dbReference type="InterPro" id="IPR003593">
    <property type="entry name" value="AAA+_ATPase"/>
</dbReference>
<evidence type="ECO:0000313" key="4">
    <source>
        <dbReference type="EMBL" id="CEA13237.1"/>
    </source>
</evidence>
<gene>
    <name evidence="4" type="ORF">DSM1535_0884</name>
</gene>
<sequence length="287" mass="32302">MNFIRNKCNIKYKVCYITSNNIFHLIKQKKMVVVKLLLEITDLAVEVSGKEILSDVDLRIDKGETHVLLGPNGAGKSTLFMTLLGFPKYNVTRGEIIFKGEDITHLSTTERVRKGFGVSFQNPPSIRGVRLGDLLKIEHGEKDEDKELSQEMMDLVYKLKFDERFLERDVNLGFSGGEVKRSEILQLLAQSPDFIMFDEPDSGVDIENVELLAEEINILLDKDKKPGLREKSGLLITHLGYILNFVAADTAHVLMDGKIACSGSPDEIIEDIRKEGFHGCVECCQIQ</sequence>
<protein>
    <submittedName>
        <fullName evidence="4">ABC transporter</fullName>
    </submittedName>
</protein>
<dbReference type="Gene3D" id="3.40.50.300">
    <property type="entry name" value="P-loop containing nucleotide triphosphate hydrolases"/>
    <property type="match status" value="1"/>
</dbReference>
<dbReference type="InterPro" id="IPR027417">
    <property type="entry name" value="P-loop_NTPase"/>
</dbReference>
<dbReference type="CDD" id="cd03217">
    <property type="entry name" value="ABC_FeS_Assembly"/>
    <property type="match status" value="1"/>
</dbReference>
<dbReference type="EMBL" id="LN515531">
    <property type="protein sequence ID" value="CEA13237.1"/>
    <property type="molecule type" value="Genomic_DNA"/>
</dbReference>